<evidence type="ECO:0000256" key="1">
    <source>
        <dbReference type="ARBA" id="ARBA00004123"/>
    </source>
</evidence>
<dbReference type="PANTHER" id="PTHR47338:SF16">
    <property type="entry name" value="TRANSCRIPTION FACTOR, PUTATIVE (AFU_ORTHOLOGUE AFUA_2G09360)-RELATED"/>
    <property type="match status" value="1"/>
</dbReference>
<organism evidence="7 8">
    <name type="scientific">Oidiodendron maius (strain Zn)</name>
    <dbReference type="NCBI Taxonomy" id="913774"/>
    <lineage>
        <taxon>Eukaryota</taxon>
        <taxon>Fungi</taxon>
        <taxon>Dikarya</taxon>
        <taxon>Ascomycota</taxon>
        <taxon>Pezizomycotina</taxon>
        <taxon>Leotiomycetes</taxon>
        <taxon>Leotiomycetes incertae sedis</taxon>
        <taxon>Myxotrichaceae</taxon>
        <taxon>Oidiodendron</taxon>
    </lineage>
</organism>
<reference evidence="8" key="2">
    <citation type="submission" date="2015-01" db="EMBL/GenBank/DDBJ databases">
        <title>Evolutionary Origins and Diversification of the Mycorrhizal Mutualists.</title>
        <authorList>
            <consortium name="DOE Joint Genome Institute"/>
            <consortium name="Mycorrhizal Genomics Consortium"/>
            <person name="Kohler A."/>
            <person name="Kuo A."/>
            <person name="Nagy L.G."/>
            <person name="Floudas D."/>
            <person name="Copeland A."/>
            <person name="Barry K.W."/>
            <person name="Cichocki N."/>
            <person name="Veneault-Fourrey C."/>
            <person name="LaButti K."/>
            <person name="Lindquist E.A."/>
            <person name="Lipzen A."/>
            <person name="Lundell T."/>
            <person name="Morin E."/>
            <person name="Murat C."/>
            <person name="Riley R."/>
            <person name="Ohm R."/>
            <person name="Sun H."/>
            <person name="Tunlid A."/>
            <person name="Henrissat B."/>
            <person name="Grigoriev I.V."/>
            <person name="Hibbett D.S."/>
            <person name="Martin F."/>
        </authorList>
    </citation>
    <scope>NUCLEOTIDE SEQUENCE [LARGE SCALE GENOMIC DNA]</scope>
    <source>
        <strain evidence="8">Zn</strain>
    </source>
</reference>
<dbReference type="CDD" id="cd12148">
    <property type="entry name" value="fungal_TF_MHR"/>
    <property type="match status" value="1"/>
</dbReference>
<dbReference type="GO" id="GO:0006351">
    <property type="term" value="P:DNA-templated transcription"/>
    <property type="evidence" value="ECO:0007669"/>
    <property type="project" value="InterPro"/>
</dbReference>
<keyword evidence="2" id="KW-0479">Metal-binding</keyword>
<dbReference type="AlphaFoldDB" id="A0A0C3D490"/>
<evidence type="ECO:0000256" key="3">
    <source>
        <dbReference type="ARBA" id="ARBA00023015"/>
    </source>
</evidence>
<dbReference type="HOGENOM" id="CLU_026304_1_0_1"/>
<feature type="domain" description="Xylanolytic transcriptional activator regulatory" evidence="6">
    <location>
        <begin position="14"/>
        <end position="247"/>
    </location>
</feature>
<proteinExistence type="predicted"/>
<dbReference type="GO" id="GO:0000981">
    <property type="term" value="F:DNA-binding transcription factor activity, RNA polymerase II-specific"/>
    <property type="evidence" value="ECO:0007669"/>
    <property type="project" value="InterPro"/>
</dbReference>
<dbReference type="GO" id="GO:0008270">
    <property type="term" value="F:zinc ion binding"/>
    <property type="evidence" value="ECO:0007669"/>
    <property type="project" value="InterPro"/>
</dbReference>
<dbReference type="GO" id="GO:0005634">
    <property type="term" value="C:nucleus"/>
    <property type="evidence" value="ECO:0007669"/>
    <property type="project" value="UniProtKB-SubCell"/>
</dbReference>
<dbReference type="InParanoid" id="A0A0C3D490"/>
<keyword evidence="5" id="KW-0539">Nucleus</keyword>
<evidence type="ECO:0000256" key="2">
    <source>
        <dbReference type="ARBA" id="ARBA00022723"/>
    </source>
</evidence>
<dbReference type="InterPro" id="IPR050815">
    <property type="entry name" value="TF_fung"/>
</dbReference>
<dbReference type="Pfam" id="PF04082">
    <property type="entry name" value="Fungal_trans"/>
    <property type="match status" value="1"/>
</dbReference>
<evidence type="ECO:0000256" key="5">
    <source>
        <dbReference type="ARBA" id="ARBA00023242"/>
    </source>
</evidence>
<dbReference type="GO" id="GO:0003677">
    <property type="term" value="F:DNA binding"/>
    <property type="evidence" value="ECO:0007669"/>
    <property type="project" value="InterPro"/>
</dbReference>
<keyword evidence="3" id="KW-0805">Transcription regulation</keyword>
<dbReference type="OrthoDB" id="1720422at2759"/>
<keyword evidence="4" id="KW-0804">Transcription</keyword>
<protein>
    <recommendedName>
        <fullName evidence="6">Xylanolytic transcriptional activator regulatory domain-containing protein</fullName>
    </recommendedName>
</protein>
<reference evidence="7 8" key="1">
    <citation type="submission" date="2014-04" db="EMBL/GenBank/DDBJ databases">
        <authorList>
            <consortium name="DOE Joint Genome Institute"/>
            <person name="Kuo A."/>
            <person name="Martino E."/>
            <person name="Perotto S."/>
            <person name="Kohler A."/>
            <person name="Nagy L.G."/>
            <person name="Floudas D."/>
            <person name="Copeland A."/>
            <person name="Barry K.W."/>
            <person name="Cichocki N."/>
            <person name="Veneault-Fourrey C."/>
            <person name="LaButti K."/>
            <person name="Lindquist E.A."/>
            <person name="Lipzen A."/>
            <person name="Lundell T."/>
            <person name="Morin E."/>
            <person name="Murat C."/>
            <person name="Sun H."/>
            <person name="Tunlid A."/>
            <person name="Henrissat B."/>
            <person name="Grigoriev I.V."/>
            <person name="Hibbett D.S."/>
            <person name="Martin F."/>
            <person name="Nordberg H.P."/>
            <person name="Cantor M.N."/>
            <person name="Hua S.X."/>
        </authorList>
    </citation>
    <scope>NUCLEOTIDE SEQUENCE [LARGE SCALE GENOMIC DNA]</scope>
    <source>
        <strain evidence="7 8">Zn</strain>
    </source>
</reference>
<sequence length="450" mass="51650">MPLPPRELCLELVELYFDLIHDQFHSLFHRPSFIGQIREGTAPRVLLFAMMALSARFSSNAAFSNIPPRDRCMPYYDESTRLLDLRVNSITTIQACVLLGAISTTEDNAITESVYYTVACRMATLLDIARKPVQDPLEREVNIRVWWTLCMVDVWSSRSIRLPRQMPHMEVLPLPIDEMSFLQWHPGNVALDHGDDRSSSLLAQMITLNRILSQINDTIAKTAAGSTITLVVEQTVRDLSQKMDEWYAALPEYMHDTPENLQRYASQGLGRIFVAVYLGYYHFGQLLFYQLLHEDRHGSGNHYYANKCKSFAAKLCTIVYASHATPGCEVWYNMVGHIIVIASTIQIHTLLFDTDEGAIAAARSRLERNFTILMWLRDYWPMLESCFARLQIFHEVCRKNVDSSFRMDMWMLKFLSEFAEPVRAKEDDEPEGIVGLYSVENVGVSPQDWV</sequence>
<dbReference type="Proteomes" id="UP000054321">
    <property type="component" value="Unassembled WGS sequence"/>
</dbReference>
<dbReference type="EMBL" id="KN832883">
    <property type="protein sequence ID" value="KIM96752.1"/>
    <property type="molecule type" value="Genomic_DNA"/>
</dbReference>
<comment type="subcellular location">
    <subcellularLocation>
        <location evidence="1">Nucleus</location>
    </subcellularLocation>
</comment>
<evidence type="ECO:0000259" key="6">
    <source>
        <dbReference type="Pfam" id="PF04082"/>
    </source>
</evidence>
<evidence type="ECO:0000313" key="7">
    <source>
        <dbReference type="EMBL" id="KIM96752.1"/>
    </source>
</evidence>
<gene>
    <name evidence="7" type="ORF">OIDMADRAFT_131238</name>
</gene>
<evidence type="ECO:0000313" key="8">
    <source>
        <dbReference type="Proteomes" id="UP000054321"/>
    </source>
</evidence>
<evidence type="ECO:0000256" key="4">
    <source>
        <dbReference type="ARBA" id="ARBA00023163"/>
    </source>
</evidence>
<accession>A0A0C3D490</accession>
<name>A0A0C3D490_OIDMZ</name>
<dbReference type="InterPro" id="IPR007219">
    <property type="entry name" value="XnlR_reg_dom"/>
</dbReference>
<keyword evidence="8" id="KW-1185">Reference proteome</keyword>
<dbReference type="PANTHER" id="PTHR47338">
    <property type="entry name" value="ZN(II)2CYS6 TRANSCRIPTION FACTOR (EUROFUNG)-RELATED"/>
    <property type="match status" value="1"/>
</dbReference>